<dbReference type="NCBIfam" id="NF045581">
    <property type="entry name" value="PG0541_fam"/>
    <property type="match status" value="1"/>
</dbReference>
<dbReference type="Proteomes" id="UP001279681">
    <property type="component" value="Unassembled WGS sequence"/>
</dbReference>
<name>A0ABU4W7C0_9FUSO</name>
<reference evidence="2" key="1">
    <citation type="submission" date="2023-07" db="EMBL/GenBank/DDBJ databases">
        <authorList>
            <person name="Colorado M.A."/>
            <person name="Villamil L.M."/>
            <person name="Melo J.F."/>
            <person name="Rodriguez J.A."/>
            <person name="Ruiz R.Y."/>
        </authorList>
    </citation>
    <scope>NUCLEOTIDE SEQUENCE [LARGE SCALE GENOMIC DNA]</scope>
    <source>
        <strain evidence="2">C33</strain>
    </source>
</reference>
<evidence type="ECO:0000313" key="1">
    <source>
        <dbReference type="EMBL" id="MDX8335432.1"/>
    </source>
</evidence>
<protein>
    <recommendedName>
        <fullName evidence="3">Nitrogen regulatory protein P-II</fullName>
    </recommendedName>
</protein>
<evidence type="ECO:0008006" key="3">
    <source>
        <dbReference type="Google" id="ProtNLM"/>
    </source>
</evidence>
<evidence type="ECO:0000313" key="2">
    <source>
        <dbReference type="Proteomes" id="UP001279681"/>
    </source>
</evidence>
<dbReference type="EMBL" id="JAVIKH010000002">
    <property type="protein sequence ID" value="MDX8335432.1"/>
    <property type="molecule type" value="Genomic_DNA"/>
</dbReference>
<sequence length="128" mass="14953">MVIDRKNAKRMVIYINDSQKSNLQNFLHSIGFHYYTIQSKLEGSWEYGIRHFNNHVWPGSEAVFHLILSGSKVDLLLKKLKSFRMELPDNVVMAILVCPLDDFIYNMMTVEIEPDSSTEKVSWLKDDE</sequence>
<gene>
    <name evidence="1" type="ORF">RFV38_02790</name>
</gene>
<comment type="caution">
    <text evidence="1">The sequence shown here is derived from an EMBL/GenBank/DDBJ whole genome shotgun (WGS) entry which is preliminary data.</text>
</comment>
<dbReference type="RefSeq" id="WP_320312833.1">
    <property type="nucleotide sequence ID" value="NZ_JAVIKH010000002.1"/>
</dbReference>
<proteinExistence type="predicted"/>
<organism evidence="1 2">
    <name type="scientific">Candidatus Cetobacterium colombiensis</name>
    <dbReference type="NCBI Taxonomy" id="3073100"/>
    <lineage>
        <taxon>Bacteria</taxon>
        <taxon>Fusobacteriati</taxon>
        <taxon>Fusobacteriota</taxon>
        <taxon>Fusobacteriia</taxon>
        <taxon>Fusobacteriales</taxon>
        <taxon>Fusobacteriaceae</taxon>
        <taxon>Cetobacterium</taxon>
    </lineage>
</organism>
<accession>A0ABU4W7C0</accession>
<keyword evidence="2" id="KW-1185">Reference proteome</keyword>